<dbReference type="RefSeq" id="WP_080842246.1">
    <property type="nucleotide sequence ID" value="NZ_LT009723.1"/>
</dbReference>
<evidence type="ECO:0000313" key="1">
    <source>
        <dbReference type="EMBL" id="CUX29328.1"/>
    </source>
</evidence>
<protein>
    <submittedName>
        <fullName evidence="1">Uncharacterized protein</fullName>
    </submittedName>
</protein>
<keyword evidence="2" id="KW-1185">Reference proteome</keyword>
<accession>A0A1S7Q101</accession>
<reference evidence="2" key="1">
    <citation type="submission" date="2016-01" db="EMBL/GenBank/DDBJ databases">
        <authorList>
            <person name="Regsiter A."/>
            <person name="william w."/>
        </authorList>
    </citation>
    <scope>NUCLEOTIDE SEQUENCE [LARGE SCALE GENOMIC DNA]</scope>
    <source>
        <strain evidence="2">CFBP 6623</strain>
    </source>
</reference>
<sequence length="366" mass="40344">MAKYTHRKRQAIAETKPGQTLSRAQKDELKRLGDAFHSLGRRTTAQAYEVGGYLVRAKSILPEKALGAWIKAVCKFTPKTGRNYIAVHTNLMDYKERLEAAAVAPTVLFVLAYAEQPNVERVISAIEAGEELTVAQVKAMVGAVPTKKAKNEAVLDVGGMAGLRKIAELKVEEDSVKFLQLTTGILKRVEKAMEPLAQNRAVFKGPLQELVMDDCKHAHDLINSIAAPLQPAMVASVNWRPAKLTEGTTWRKVQELLSAMGGANGWPGKEDFVPWLQAEVIPLLRFVVHGEALHDDADGEDRADAAAPLDEEADDGLLAFEDMPSKVQETVENALEIVAPERRDEIRSQIVFDPKPLKRQYRKLAA</sequence>
<dbReference type="Proteomes" id="UP000191988">
    <property type="component" value="Unassembled WGS sequence"/>
</dbReference>
<dbReference type="EMBL" id="FBWK01000031">
    <property type="protein sequence ID" value="CUX29328.1"/>
    <property type="molecule type" value="Genomic_DNA"/>
</dbReference>
<name>A0A1S7Q101_9HYPH</name>
<evidence type="ECO:0000313" key="2">
    <source>
        <dbReference type="Proteomes" id="UP000191988"/>
    </source>
</evidence>
<dbReference type="AlphaFoldDB" id="A0A1S7Q101"/>
<dbReference type="STRING" id="1183432.AGR3A_Cc370068"/>
<gene>
    <name evidence="1" type="ORF">AGR3A_Cc370068</name>
</gene>
<proteinExistence type="predicted"/>
<organism evidence="1 2">
    <name type="scientific">Agrobacterium tomkonis CFBP 6623</name>
    <dbReference type="NCBI Taxonomy" id="1183432"/>
    <lineage>
        <taxon>Bacteria</taxon>
        <taxon>Pseudomonadati</taxon>
        <taxon>Pseudomonadota</taxon>
        <taxon>Alphaproteobacteria</taxon>
        <taxon>Hyphomicrobiales</taxon>
        <taxon>Rhizobiaceae</taxon>
        <taxon>Rhizobium/Agrobacterium group</taxon>
        <taxon>Agrobacterium</taxon>
        <taxon>Agrobacterium tumefaciens complex</taxon>
    </lineage>
</organism>